<dbReference type="PANTHER" id="PTHR43537">
    <property type="entry name" value="TRANSCRIPTIONAL REGULATOR, GNTR FAMILY"/>
    <property type="match status" value="1"/>
</dbReference>
<dbReference type="AlphaFoldDB" id="A0A518AYP7"/>
<dbReference type="CDD" id="cd07377">
    <property type="entry name" value="WHTH_GntR"/>
    <property type="match status" value="1"/>
</dbReference>
<dbReference type="Pfam" id="PF07729">
    <property type="entry name" value="FCD"/>
    <property type="match status" value="1"/>
</dbReference>
<evidence type="ECO:0000256" key="1">
    <source>
        <dbReference type="ARBA" id="ARBA00023015"/>
    </source>
</evidence>
<evidence type="ECO:0000259" key="4">
    <source>
        <dbReference type="PROSITE" id="PS50949"/>
    </source>
</evidence>
<dbReference type="EMBL" id="CP036279">
    <property type="protein sequence ID" value="QDU59851.1"/>
    <property type="molecule type" value="Genomic_DNA"/>
</dbReference>
<dbReference type="InterPro" id="IPR000524">
    <property type="entry name" value="Tscrpt_reg_HTH_GntR"/>
</dbReference>
<sequence length="232" mass="25792">MTSLEELASPIRRTSLAEEVYETLLEAICGGQLAGGTKISAVALAEKLNVSRTPVIEALRRLENDGLIEASTGKQARIVEVSRDEISQIYQMRQILEGAAAEAAARRMPREALDDLEARAQDLDAGRKRLDWTERALAFDLTFHDVIAGASGNERLRADIGRYRLLVRSFCRMSGTRENLEQAFAEHLKILEAIKSRKPAAARRAMVEHIASRLDSVLQDVVDHQAETKERS</sequence>
<dbReference type="Gene3D" id="1.10.10.10">
    <property type="entry name" value="Winged helix-like DNA-binding domain superfamily/Winged helix DNA-binding domain"/>
    <property type="match status" value="1"/>
</dbReference>
<organism evidence="5 6">
    <name type="scientific">Kolteria novifilia</name>
    <dbReference type="NCBI Taxonomy" id="2527975"/>
    <lineage>
        <taxon>Bacteria</taxon>
        <taxon>Pseudomonadati</taxon>
        <taxon>Planctomycetota</taxon>
        <taxon>Planctomycetia</taxon>
        <taxon>Kolteriales</taxon>
        <taxon>Kolteriaceae</taxon>
        <taxon>Kolteria</taxon>
    </lineage>
</organism>
<proteinExistence type="predicted"/>
<evidence type="ECO:0000313" key="6">
    <source>
        <dbReference type="Proteomes" id="UP000317093"/>
    </source>
</evidence>
<dbReference type="PROSITE" id="PS50949">
    <property type="entry name" value="HTH_GNTR"/>
    <property type="match status" value="1"/>
</dbReference>
<dbReference type="SMART" id="SM00345">
    <property type="entry name" value="HTH_GNTR"/>
    <property type="match status" value="1"/>
</dbReference>
<dbReference type="GO" id="GO:0003700">
    <property type="term" value="F:DNA-binding transcription factor activity"/>
    <property type="evidence" value="ECO:0007669"/>
    <property type="project" value="InterPro"/>
</dbReference>
<accession>A0A518AYP7</accession>
<evidence type="ECO:0000313" key="5">
    <source>
        <dbReference type="EMBL" id="QDU59851.1"/>
    </source>
</evidence>
<dbReference type="Gene3D" id="1.20.120.530">
    <property type="entry name" value="GntR ligand-binding domain-like"/>
    <property type="match status" value="1"/>
</dbReference>
<keyword evidence="6" id="KW-1185">Reference proteome</keyword>
<reference evidence="5 6" key="1">
    <citation type="submission" date="2019-02" db="EMBL/GenBank/DDBJ databases">
        <title>Deep-cultivation of Planctomycetes and their phenomic and genomic characterization uncovers novel biology.</title>
        <authorList>
            <person name="Wiegand S."/>
            <person name="Jogler M."/>
            <person name="Boedeker C."/>
            <person name="Pinto D."/>
            <person name="Vollmers J."/>
            <person name="Rivas-Marin E."/>
            <person name="Kohn T."/>
            <person name="Peeters S.H."/>
            <person name="Heuer A."/>
            <person name="Rast P."/>
            <person name="Oberbeckmann S."/>
            <person name="Bunk B."/>
            <person name="Jeske O."/>
            <person name="Meyerdierks A."/>
            <person name="Storesund J.E."/>
            <person name="Kallscheuer N."/>
            <person name="Luecker S."/>
            <person name="Lage O.M."/>
            <person name="Pohl T."/>
            <person name="Merkel B.J."/>
            <person name="Hornburger P."/>
            <person name="Mueller R.-W."/>
            <person name="Bruemmer F."/>
            <person name="Labrenz M."/>
            <person name="Spormann A.M."/>
            <person name="Op den Camp H."/>
            <person name="Overmann J."/>
            <person name="Amann R."/>
            <person name="Jetten M.S.M."/>
            <person name="Mascher T."/>
            <person name="Medema M.H."/>
            <person name="Devos D.P."/>
            <person name="Kaster A.-K."/>
            <person name="Ovreas L."/>
            <person name="Rohde M."/>
            <person name="Galperin M.Y."/>
            <person name="Jogler C."/>
        </authorList>
    </citation>
    <scope>NUCLEOTIDE SEQUENCE [LARGE SCALE GENOMIC DNA]</scope>
    <source>
        <strain evidence="5 6">Pan216</strain>
    </source>
</reference>
<gene>
    <name evidence="5" type="primary">ydfH</name>
    <name evidence="5" type="ORF">Pan216_06840</name>
</gene>
<dbReference type="PANTHER" id="PTHR43537:SF24">
    <property type="entry name" value="GLUCONATE OPERON TRANSCRIPTIONAL REPRESSOR"/>
    <property type="match status" value="1"/>
</dbReference>
<dbReference type="SUPFAM" id="SSF48008">
    <property type="entry name" value="GntR ligand-binding domain-like"/>
    <property type="match status" value="1"/>
</dbReference>
<dbReference type="RefSeq" id="WP_419193209.1">
    <property type="nucleotide sequence ID" value="NZ_CP036279.1"/>
</dbReference>
<keyword evidence="3" id="KW-0804">Transcription</keyword>
<feature type="domain" description="HTH gntR-type" evidence="4">
    <location>
        <begin position="14"/>
        <end position="81"/>
    </location>
</feature>
<dbReference type="InterPro" id="IPR008920">
    <property type="entry name" value="TF_FadR/GntR_C"/>
</dbReference>
<dbReference type="Pfam" id="PF00392">
    <property type="entry name" value="GntR"/>
    <property type="match status" value="1"/>
</dbReference>
<dbReference type="SMART" id="SM00895">
    <property type="entry name" value="FCD"/>
    <property type="match status" value="1"/>
</dbReference>
<keyword evidence="2" id="KW-0238">DNA-binding</keyword>
<name>A0A518AYP7_9BACT</name>
<dbReference type="InterPro" id="IPR036390">
    <property type="entry name" value="WH_DNA-bd_sf"/>
</dbReference>
<dbReference type="Proteomes" id="UP000317093">
    <property type="component" value="Chromosome"/>
</dbReference>
<dbReference type="GO" id="GO:0003677">
    <property type="term" value="F:DNA binding"/>
    <property type="evidence" value="ECO:0007669"/>
    <property type="project" value="UniProtKB-KW"/>
</dbReference>
<dbReference type="InterPro" id="IPR036388">
    <property type="entry name" value="WH-like_DNA-bd_sf"/>
</dbReference>
<protein>
    <submittedName>
        <fullName evidence="5">Putative HTH-type transcriptional regulator YdfH</fullName>
    </submittedName>
</protein>
<evidence type="ECO:0000256" key="2">
    <source>
        <dbReference type="ARBA" id="ARBA00023125"/>
    </source>
</evidence>
<dbReference type="SUPFAM" id="SSF46785">
    <property type="entry name" value="Winged helix' DNA-binding domain"/>
    <property type="match status" value="1"/>
</dbReference>
<evidence type="ECO:0000256" key="3">
    <source>
        <dbReference type="ARBA" id="ARBA00023163"/>
    </source>
</evidence>
<keyword evidence="1" id="KW-0805">Transcription regulation</keyword>
<dbReference type="KEGG" id="knv:Pan216_06840"/>
<dbReference type="InterPro" id="IPR011711">
    <property type="entry name" value="GntR_C"/>
</dbReference>